<evidence type="ECO:0000313" key="2">
    <source>
        <dbReference type="EMBL" id="MVQ37610.1"/>
    </source>
</evidence>
<dbReference type="PANTHER" id="PTHR43283">
    <property type="entry name" value="BETA-LACTAMASE-RELATED"/>
    <property type="match status" value="1"/>
</dbReference>
<evidence type="ECO:0000259" key="1">
    <source>
        <dbReference type="Pfam" id="PF00144"/>
    </source>
</evidence>
<accession>A0ABW9UE90</accession>
<gene>
    <name evidence="2" type="ORF">GON05_23590</name>
</gene>
<dbReference type="InterPro" id="IPR001466">
    <property type="entry name" value="Beta-lactam-related"/>
</dbReference>
<dbReference type="Gene3D" id="3.40.710.10">
    <property type="entry name" value="DD-peptidase/beta-lactamase superfamily"/>
    <property type="match status" value="1"/>
</dbReference>
<reference evidence="2 3" key="1">
    <citation type="submission" date="2019-12" db="EMBL/GenBank/DDBJ databases">
        <authorList>
            <person name="Huq M.A."/>
        </authorList>
    </citation>
    <scope>NUCLEOTIDE SEQUENCE [LARGE SCALE GENOMIC DNA]</scope>
    <source>
        <strain evidence="2 3">MAH-34</strain>
    </source>
</reference>
<sequence length="401" mass="45137">MYKYQIFGKSGRRRISLNSLDEQIQRVIDKHRIVGLAASVMREGKQIWSAGYGWANVDRRIPVTSRTLFRIASISKTVVATAVMQLVEQGLCGIDQDVSEILGFPVRSSKYPETPITLRMIMTHTSGLQDEYVRFVVDSRSENPPKIRLTDLLLPGGTYYTDSLWGDGQPGDPDYFEYSNLGAVMLATVVERLSNERFDEYCKKHLFEPLHMDDTSFNIADLNDMDSVAVLYEYSTADERFFASADDFRGKKPEAIDYSGYVPGTNGALFSPQGGLRTSVDNLTRFMEAHSNGGKLNDVQILKPESVDLMHAPHWSGHRQEGFFRNCGLQFQITDDLLPGHQLIGHSGDAYGLLSDMYFHKQEKWGFILLINGVIQSKGRGVYFEAEEELAQVLKTAFLGL</sequence>
<dbReference type="Proteomes" id="UP000467637">
    <property type="component" value="Unassembled WGS sequence"/>
</dbReference>
<name>A0ABW9UE90_9BACL</name>
<keyword evidence="3" id="KW-1185">Reference proteome</keyword>
<dbReference type="InterPro" id="IPR050789">
    <property type="entry name" value="Diverse_Enzym_Activities"/>
</dbReference>
<protein>
    <submittedName>
        <fullName evidence="2">Serine hydrolase</fullName>
    </submittedName>
</protein>
<dbReference type="EMBL" id="WSEM01000019">
    <property type="protein sequence ID" value="MVQ37610.1"/>
    <property type="molecule type" value="Genomic_DNA"/>
</dbReference>
<dbReference type="GO" id="GO:0016787">
    <property type="term" value="F:hydrolase activity"/>
    <property type="evidence" value="ECO:0007669"/>
    <property type="project" value="UniProtKB-KW"/>
</dbReference>
<dbReference type="Pfam" id="PF00144">
    <property type="entry name" value="Beta-lactamase"/>
    <property type="match status" value="1"/>
</dbReference>
<comment type="caution">
    <text evidence="2">The sequence shown here is derived from an EMBL/GenBank/DDBJ whole genome shotgun (WGS) entry which is preliminary data.</text>
</comment>
<feature type="domain" description="Beta-lactamase-related" evidence="1">
    <location>
        <begin position="21"/>
        <end position="375"/>
    </location>
</feature>
<organism evidence="2 3">
    <name type="scientific">Paenibacillus anseongense</name>
    <dbReference type="NCBI Taxonomy" id="2682845"/>
    <lineage>
        <taxon>Bacteria</taxon>
        <taxon>Bacillati</taxon>
        <taxon>Bacillota</taxon>
        <taxon>Bacilli</taxon>
        <taxon>Bacillales</taxon>
        <taxon>Paenibacillaceae</taxon>
        <taxon>Paenibacillus</taxon>
    </lineage>
</organism>
<keyword evidence="2" id="KW-0378">Hydrolase</keyword>
<proteinExistence type="predicted"/>
<dbReference type="SUPFAM" id="SSF56601">
    <property type="entry name" value="beta-lactamase/transpeptidase-like"/>
    <property type="match status" value="1"/>
</dbReference>
<evidence type="ECO:0000313" key="3">
    <source>
        <dbReference type="Proteomes" id="UP000467637"/>
    </source>
</evidence>
<dbReference type="InterPro" id="IPR012338">
    <property type="entry name" value="Beta-lactam/transpept-like"/>
</dbReference>